<organism evidence="3 4">
    <name type="scientific">Rikenella microfusus</name>
    <dbReference type="NCBI Taxonomy" id="28139"/>
    <lineage>
        <taxon>Bacteria</taxon>
        <taxon>Pseudomonadati</taxon>
        <taxon>Bacteroidota</taxon>
        <taxon>Bacteroidia</taxon>
        <taxon>Bacteroidales</taxon>
        <taxon>Rikenellaceae</taxon>
        <taxon>Rikenella</taxon>
    </lineage>
</organism>
<dbReference type="PROSITE" id="PS51352">
    <property type="entry name" value="THIOREDOXIN_2"/>
    <property type="match status" value="1"/>
</dbReference>
<feature type="domain" description="Thioredoxin" evidence="2">
    <location>
        <begin position="250"/>
        <end position="398"/>
    </location>
</feature>
<dbReference type="Pfam" id="PF08534">
    <property type="entry name" value="Redoxin"/>
    <property type="match status" value="1"/>
</dbReference>
<dbReference type="RefSeq" id="WP_027291190.1">
    <property type="nucleotide sequence ID" value="NZ_UGVL01000001.1"/>
</dbReference>
<keyword evidence="1" id="KW-0732">Signal</keyword>
<dbReference type="InterPro" id="IPR036249">
    <property type="entry name" value="Thioredoxin-like_sf"/>
</dbReference>
<proteinExistence type="predicted"/>
<reference evidence="3 4" key="1">
    <citation type="submission" date="2018-06" db="EMBL/GenBank/DDBJ databases">
        <authorList>
            <consortium name="Pathogen Informatics"/>
            <person name="Doyle S."/>
        </authorList>
    </citation>
    <scope>NUCLEOTIDE SEQUENCE [LARGE SCALE GENOMIC DNA]</scope>
    <source>
        <strain evidence="3 4">NCTC11190</strain>
    </source>
</reference>
<feature type="chain" id="PRO_5016665737" evidence="1">
    <location>
        <begin position="25"/>
        <end position="405"/>
    </location>
</feature>
<dbReference type="OrthoDB" id="9815205at2"/>
<keyword evidence="4" id="KW-1185">Reference proteome</keyword>
<dbReference type="AlphaFoldDB" id="A0A379MW03"/>
<gene>
    <name evidence="3" type="ORF">NCTC11190_02292</name>
</gene>
<evidence type="ECO:0000256" key="1">
    <source>
        <dbReference type="SAM" id="SignalP"/>
    </source>
</evidence>
<dbReference type="InterPro" id="IPR050553">
    <property type="entry name" value="Thioredoxin_ResA/DsbE_sf"/>
</dbReference>
<evidence type="ECO:0000259" key="2">
    <source>
        <dbReference type="PROSITE" id="PS51352"/>
    </source>
</evidence>
<dbReference type="SUPFAM" id="SSF52833">
    <property type="entry name" value="Thioredoxin-like"/>
    <property type="match status" value="1"/>
</dbReference>
<dbReference type="InterPro" id="IPR013740">
    <property type="entry name" value="Redoxin"/>
</dbReference>
<evidence type="ECO:0000313" key="4">
    <source>
        <dbReference type="Proteomes" id="UP000255233"/>
    </source>
</evidence>
<dbReference type="InterPro" id="IPR013766">
    <property type="entry name" value="Thioredoxin_domain"/>
</dbReference>
<feature type="signal peptide" evidence="1">
    <location>
        <begin position="1"/>
        <end position="24"/>
    </location>
</feature>
<name>A0A379MW03_9BACT</name>
<dbReference type="Gene3D" id="3.40.30.10">
    <property type="entry name" value="Glutaredoxin"/>
    <property type="match status" value="1"/>
</dbReference>
<sequence length="405" mass="44549">MNFPVRLATVFSVLIAGVCGGASAQEATAHDILDQSLRAQHAFRSLSGTYRTMFTNFAPDDDTPAAAHAGRFILMRSRPNGPIDRLNFRDANLLKETPGDSVTCCTDGTGVYYISPDGTGERLETTAIESMWIVSILDKMETRTRQMLDSAATAQLPDTTIDGRQCYFFSLHTLHSAPGDTLEGWYKLAIDRHTLLPVWHGRRDRSTGRFCMDQSSFEELAGLRIDPPVTPETFIVPTYRNPRPTVPGSCNPGETAPLWKDLPDAATGRLYSLDSLLKAGNTVVMDWSTSTCGACLMAMPTVDSLYRHYRNRGAAVVFVMMDHGDSRKQTRSLIERKGIEYPVLLCPTPVADAYGLYAYPVFLVVGSDGRVAFRYNGFGGDSESLWNRLAEAIDATFATLGNQSN</sequence>
<dbReference type="CDD" id="cd02966">
    <property type="entry name" value="TlpA_like_family"/>
    <property type="match status" value="1"/>
</dbReference>
<evidence type="ECO:0000313" key="3">
    <source>
        <dbReference type="EMBL" id="SUE35050.1"/>
    </source>
</evidence>
<dbReference type="Proteomes" id="UP000255233">
    <property type="component" value="Unassembled WGS sequence"/>
</dbReference>
<dbReference type="STRING" id="880526.GCA_000427365_01528"/>
<dbReference type="PANTHER" id="PTHR42852">
    <property type="entry name" value="THIOL:DISULFIDE INTERCHANGE PROTEIN DSBE"/>
    <property type="match status" value="1"/>
</dbReference>
<dbReference type="PANTHER" id="PTHR42852:SF13">
    <property type="entry name" value="PROTEIN DIPZ"/>
    <property type="match status" value="1"/>
</dbReference>
<accession>A0A379MW03</accession>
<dbReference type="EMBL" id="UGVL01000001">
    <property type="protein sequence ID" value="SUE35050.1"/>
    <property type="molecule type" value="Genomic_DNA"/>
</dbReference>
<dbReference type="GO" id="GO:0016491">
    <property type="term" value="F:oxidoreductase activity"/>
    <property type="evidence" value="ECO:0007669"/>
    <property type="project" value="InterPro"/>
</dbReference>
<protein>
    <submittedName>
        <fullName evidence="3">Thiol-disulfide oxidoreductase</fullName>
    </submittedName>
</protein>